<dbReference type="Proteomes" id="UP000191931">
    <property type="component" value="Unassembled WGS sequence"/>
</dbReference>
<keyword evidence="2" id="KW-1185">Reference proteome</keyword>
<evidence type="ECO:0000313" key="1">
    <source>
        <dbReference type="EMBL" id="SLM31261.1"/>
    </source>
</evidence>
<dbReference type="RefSeq" id="WP_186441756.1">
    <property type="nucleotide sequence ID" value="NZ_LT828594.1"/>
</dbReference>
<protein>
    <submittedName>
        <fullName evidence="1">Uncharacterized protein</fullName>
    </submittedName>
</protein>
<dbReference type="EMBL" id="FWEV01000216">
    <property type="protein sequence ID" value="SLM31261.1"/>
    <property type="molecule type" value="Genomic_DNA"/>
</dbReference>
<reference evidence="1 2" key="1">
    <citation type="submission" date="2017-03" db="EMBL/GenBank/DDBJ databases">
        <authorList>
            <person name="Afonso C.L."/>
            <person name="Miller P.J."/>
            <person name="Scott M.A."/>
            <person name="Spackman E."/>
            <person name="Goraichik I."/>
            <person name="Dimitrov K.M."/>
            <person name="Suarez D.L."/>
            <person name="Swayne D.E."/>
        </authorList>
    </citation>
    <scope>NUCLEOTIDE SEQUENCE [LARGE SCALE GENOMIC DNA]</scope>
    <source>
        <strain evidence="1">PRJEB14757</strain>
    </source>
</reference>
<evidence type="ECO:0000313" key="2">
    <source>
        <dbReference type="Proteomes" id="UP000191931"/>
    </source>
</evidence>
<sequence>MWASITARHYFKNPVISASLKCNCYAAPNQPSELEEGLGLVNQGLSQITRALAVNA</sequence>
<accession>A0A1W1HFI1</accession>
<organism evidence="1 2">
    <name type="scientific">Desulfamplus magnetovallimortis</name>
    <dbReference type="NCBI Taxonomy" id="1246637"/>
    <lineage>
        <taxon>Bacteria</taxon>
        <taxon>Pseudomonadati</taxon>
        <taxon>Thermodesulfobacteriota</taxon>
        <taxon>Desulfobacteria</taxon>
        <taxon>Desulfobacterales</taxon>
        <taxon>Desulfobacteraceae</taxon>
        <taxon>Desulfamplus</taxon>
    </lineage>
</organism>
<dbReference type="AlphaFoldDB" id="A0A1W1HFI1"/>
<gene>
    <name evidence="1" type="ORF">MTBBW1_2930001</name>
</gene>
<name>A0A1W1HFI1_9BACT</name>
<proteinExistence type="predicted"/>